<evidence type="ECO:0000256" key="15">
    <source>
        <dbReference type="SAM" id="Phobius"/>
    </source>
</evidence>
<evidence type="ECO:0000313" key="18">
    <source>
        <dbReference type="Proteomes" id="UP000756860"/>
    </source>
</evidence>
<dbReference type="InterPro" id="IPR001992">
    <property type="entry name" value="T2SS_GspF/T4SS_PilC_CS"/>
</dbReference>
<evidence type="ECO:0000256" key="5">
    <source>
        <dbReference type="ARBA" id="ARBA00022475"/>
    </source>
</evidence>
<accession>A0ABS5SBW9</accession>
<sequence length="403" mass="44023">MPTFRYSAFRAAGSEVAGTIDAENLRDARLRLKNQGLYPKELVPDTGLPGDTQRRSWRRRVSIADLSLMTRRLATLIGSAVPVFEAVTTLYEQERPGELKNILNRVRDRLAEGSTLAKALGGAPHVFSESYISMVAAGEASGALETVLEKLAGFQEDQEAVRSKVVTSLAYPILMLVVGSGVMLFLLAFVVPKIITVFQESKATLPLITIILIKVSTLLQKGWWLLVLAGCGAAIGYDRLRRRESVRQWQDRWLLRLPLVGPLMQRLILSRFAKVLGLLLASGVPVIRAMEITGDVVVNREYRGCLAQVREELIQGGTLAAGLGKNPLFPPLLVHMVAVGEKGGELEQMLAKAGGAFEKEFDTAVTRSMALLEPLLVLGMGICVGFVVIAVLLPIFQLNQLIK</sequence>
<evidence type="ECO:0000313" key="17">
    <source>
        <dbReference type="EMBL" id="MBT0651522.1"/>
    </source>
</evidence>
<dbReference type="NCBIfam" id="TIGR02120">
    <property type="entry name" value="GspF"/>
    <property type="match status" value="1"/>
</dbReference>
<dbReference type="PRINTS" id="PR00812">
    <property type="entry name" value="BCTERIALGSPF"/>
</dbReference>
<dbReference type="PANTHER" id="PTHR30012">
    <property type="entry name" value="GENERAL SECRETION PATHWAY PROTEIN"/>
    <property type="match status" value="1"/>
</dbReference>
<keyword evidence="7 14" id="KW-0812">Transmembrane</keyword>
<dbReference type="RefSeq" id="WP_214173533.1">
    <property type="nucleotide sequence ID" value="NZ_JAHCVK010000001.1"/>
</dbReference>
<dbReference type="EMBL" id="JAHCVK010000001">
    <property type="protein sequence ID" value="MBT0651522.1"/>
    <property type="molecule type" value="Genomic_DNA"/>
</dbReference>
<dbReference type="Proteomes" id="UP000756860">
    <property type="component" value="Unassembled WGS sequence"/>
</dbReference>
<evidence type="ECO:0000256" key="8">
    <source>
        <dbReference type="ARBA" id="ARBA00022723"/>
    </source>
</evidence>
<feature type="transmembrane region" description="Helical" evidence="15">
    <location>
        <begin position="375"/>
        <end position="396"/>
    </location>
</feature>
<evidence type="ECO:0000256" key="7">
    <source>
        <dbReference type="ARBA" id="ARBA00022692"/>
    </source>
</evidence>
<organism evidence="17 18">
    <name type="scientific">Geomobilimonas luticola</name>
    <dbReference type="NCBI Taxonomy" id="1114878"/>
    <lineage>
        <taxon>Bacteria</taxon>
        <taxon>Pseudomonadati</taxon>
        <taxon>Thermodesulfobacteriota</taxon>
        <taxon>Desulfuromonadia</taxon>
        <taxon>Geobacterales</taxon>
        <taxon>Geobacteraceae</taxon>
        <taxon>Geomobilimonas</taxon>
    </lineage>
</organism>
<name>A0ABS5SBW9_9BACT</name>
<dbReference type="Pfam" id="PF00482">
    <property type="entry name" value="T2SSF"/>
    <property type="match status" value="2"/>
</dbReference>
<comment type="caution">
    <text evidence="17">The sequence shown here is derived from an EMBL/GenBank/DDBJ whole genome shotgun (WGS) entry which is preliminary data.</text>
</comment>
<evidence type="ECO:0000256" key="6">
    <source>
        <dbReference type="ARBA" id="ARBA00022519"/>
    </source>
</evidence>
<comment type="similarity">
    <text evidence="3 14">Belongs to the GSP F family.</text>
</comment>
<evidence type="ECO:0000256" key="4">
    <source>
        <dbReference type="ARBA" id="ARBA00022448"/>
    </source>
</evidence>
<feature type="domain" description="Type II secretion system protein GspF" evidence="16">
    <location>
        <begin position="272"/>
        <end position="394"/>
    </location>
</feature>
<evidence type="ECO:0000256" key="13">
    <source>
        <dbReference type="ARBA" id="ARBA00030750"/>
    </source>
</evidence>
<feature type="domain" description="Type II secretion system protein GspF" evidence="16">
    <location>
        <begin position="70"/>
        <end position="192"/>
    </location>
</feature>
<evidence type="ECO:0000256" key="12">
    <source>
        <dbReference type="ARBA" id="ARBA00023136"/>
    </source>
</evidence>
<dbReference type="InterPro" id="IPR042094">
    <property type="entry name" value="T2SS_GspF_sf"/>
</dbReference>
<keyword evidence="9" id="KW-0106">Calcium</keyword>
<keyword evidence="4 14" id="KW-0813">Transport</keyword>
<protein>
    <recommendedName>
        <fullName evidence="13">General secretion pathway protein F</fullName>
    </recommendedName>
</protein>
<proteinExistence type="inferred from homology"/>
<keyword evidence="18" id="KW-1185">Reference proteome</keyword>
<evidence type="ECO:0000256" key="14">
    <source>
        <dbReference type="RuleBase" id="RU003923"/>
    </source>
</evidence>
<keyword evidence="10" id="KW-0653">Protein transport</keyword>
<evidence type="ECO:0000256" key="9">
    <source>
        <dbReference type="ARBA" id="ARBA00022837"/>
    </source>
</evidence>
<dbReference type="PANTHER" id="PTHR30012:SF0">
    <property type="entry name" value="TYPE II SECRETION SYSTEM PROTEIN F-RELATED"/>
    <property type="match status" value="1"/>
</dbReference>
<feature type="transmembrane region" description="Helical" evidence="15">
    <location>
        <begin position="169"/>
        <end position="191"/>
    </location>
</feature>
<dbReference type="InterPro" id="IPR003004">
    <property type="entry name" value="GspF/PilC"/>
</dbReference>
<gene>
    <name evidence="17" type="primary">gspF</name>
    <name evidence="17" type="ORF">KI810_00500</name>
</gene>
<evidence type="ECO:0000256" key="1">
    <source>
        <dbReference type="ARBA" id="ARBA00002684"/>
    </source>
</evidence>
<dbReference type="InterPro" id="IPR018076">
    <property type="entry name" value="T2SS_GspF_dom"/>
</dbReference>
<dbReference type="PROSITE" id="PS00874">
    <property type="entry name" value="T2SP_F"/>
    <property type="match status" value="1"/>
</dbReference>
<keyword evidence="12 15" id="KW-0472">Membrane</keyword>
<evidence type="ECO:0000256" key="3">
    <source>
        <dbReference type="ARBA" id="ARBA00005745"/>
    </source>
</evidence>
<comment type="subcellular location">
    <subcellularLocation>
        <location evidence="2">Cell inner membrane</location>
        <topology evidence="2">Multi-pass membrane protein</topology>
    </subcellularLocation>
    <subcellularLocation>
        <location evidence="14">Cell membrane</location>
        <topology evidence="14">Multi-pass membrane protein</topology>
    </subcellularLocation>
</comment>
<evidence type="ECO:0000256" key="11">
    <source>
        <dbReference type="ARBA" id="ARBA00022989"/>
    </source>
</evidence>
<evidence type="ECO:0000259" key="16">
    <source>
        <dbReference type="Pfam" id="PF00482"/>
    </source>
</evidence>
<keyword evidence="11 15" id="KW-1133">Transmembrane helix</keyword>
<keyword evidence="6" id="KW-0997">Cell inner membrane</keyword>
<evidence type="ECO:0000256" key="10">
    <source>
        <dbReference type="ARBA" id="ARBA00022927"/>
    </source>
</evidence>
<dbReference type="Gene3D" id="1.20.81.30">
    <property type="entry name" value="Type II secretion system (T2SS), domain F"/>
    <property type="match status" value="2"/>
</dbReference>
<keyword evidence="5" id="KW-1003">Cell membrane</keyword>
<keyword evidence="8" id="KW-0479">Metal-binding</keyword>
<reference evidence="17 18" key="1">
    <citation type="submission" date="2021-05" db="EMBL/GenBank/DDBJ databases">
        <title>The draft genome of Geobacter luticola JCM 17780.</title>
        <authorList>
            <person name="Xu Z."/>
            <person name="Masuda Y."/>
            <person name="Itoh H."/>
            <person name="Senoo K."/>
        </authorList>
    </citation>
    <scope>NUCLEOTIDE SEQUENCE [LARGE SCALE GENOMIC DNA]</scope>
    <source>
        <strain evidence="17 18">JCM 17780</strain>
    </source>
</reference>
<evidence type="ECO:0000256" key="2">
    <source>
        <dbReference type="ARBA" id="ARBA00004429"/>
    </source>
</evidence>
<comment type="function">
    <text evidence="1">Component of the type II secretion system inner membrane complex required for the energy-dependent secretion of extracellular factors such as proteases and toxins from the periplasm.</text>
</comment>
<dbReference type="InterPro" id="IPR011850">
    <property type="entry name" value="T2SS_GspF"/>
</dbReference>